<dbReference type="EnsemblPlants" id="ORUFI06G17400.1">
    <property type="protein sequence ID" value="ORUFI06G17400.1"/>
    <property type="gene ID" value="ORUFI06G17400"/>
</dbReference>
<dbReference type="AlphaFoldDB" id="A0A0E0PYG7"/>
<reference evidence="1" key="2">
    <citation type="submission" date="2015-06" db="UniProtKB">
        <authorList>
            <consortium name="EnsemblPlants"/>
        </authorList>
    </citation>
    <scope>IDENTIFICATION</scope>
</reference>
<evidence type="ECO:0000313" key="1">
    <source>
        <dbReference type="EnsemblPlants" id="ORUFI06G17400.1"/>
    </source>
</evidence>
<evidence type="ECO:0000313" key="2">
    <source>
        <dbReference type="Proteomes" id="UP000008022"/>
    </source>
</evidence>
<keyword evidence="2" id="KW-1185">Reference proteome</keyword>
<dbReference type="Gramene" id="ORUFI06G17400.1">
    <property type="protein sequence ID" value="ORUFI06G17400.1"/>
    <property type="gene ID" value="ORUFI06G17400"/>
</dbReference>
<dbReference type="Proteomes" id="UP000008022">
    <property type="component" value="Unassembled WGS sequence"/>
</dbReference>
<sequence length="67" mass="7485">MAKQPGVWIAPITNCSMARHGGGDLERRPIFGIGGGDDNRRRIRRHQSTACLRGTAEGATTKRRRRR</sequence>
<accession>A0A0E0PYG7</accession>
<dbReference type="HOGENOM" id="CLU_2816949_0_0_1"/>
<protein>
    <submittedName>
        <fullName evidence="1">Uncharacterized protein</fullName>
    </submittedName>
</protein>
<proteinExistence type="predicted"/>
<organism evidence="1 2">
    <name type="scientific">Oryza rufipogon</name>
    <name type="common">Brownbeard rice</name>
    <name type="synonym">Asian wild rice</name>
    <dbReference type="NCBI Taxonomy" id="4529"/>
    <lineage>
        <taxon>Eukaryota</taxon>
        <taxon>Viridiplantae</taxon>
        <taxon>Streptophyta</taxon>
        <taxon>Embryophyta</taxon>
        <taxon>Tracheophyta</taxon>
        <taxon>Spermatophyta</taxon>
        <taxon>Magnoliopsida</taxon>
        <taxon>Liliopsida</taxon>
        <taxon>Poales</taxon>
        <taxon>Poaceae</taxon>
        <taxon>BOP clade</taxon>
        <taxon>Oryzoideae</taxon>
        <taxon>Oryzeae</taxon>
        <taxon>Oryzinae</taxon>
        <taxon>Oryza</taxon>
    </lineage>
</organism>
<reference evidence="2" key="1">
    <citation type="submission" date="2013-06" db="EMBL/GenBank/DDBJ databases">
        <authorList>
            <person name="Zhao Q."/>
        </authorList>
    </citation>
    <scope>NUCLEOTIDE SEQUENCE</scope>
    <source>
        <strain evidence="2">cv. W1943</strain>
    </source>
</reference>
<name>A0A0E0PYG7_ORYRU</name>